<feature type="domain" description="GGDEF" evidence="1">
    <location>
        <begin position="403"/>
        <end position="533"/>
    </location>
</feature>
<dbReference type="PANTHER" id="PTHR44757">
    <property type="entry name" value="DIGUANYLATE CYCLASE DGCP"/>
    <property type="match status" value="1"/>
</dbReference>
<dbReference type="GeneID" id="77470964"/>
<dbReference type="SMART" id="SM00086">
    <property type="entry name" value="PAC"/>
    <property type="match status" value="2"/>
</dbReference>
<dbReference type="InterPro" id="IPR013655">
    <property type="entry name" value="PAS_fold_3"/>
</dbReference>
<protein>
    <recommendedName>
        <fullName evidence="1">GGDEF domain-containing protein</fullName>
    </recommendedName>
</protein>
<dbReference type="Pfam" id="PF08447">
    <property type="entry name" value="PAS_3"/>
    <property type="match status" value="1"/>
</dbReference>
<reference evidence="3" key="1">
    <citation type="submission" date="2018-03" db="EMBL/GenBank/DDBJ databases">
        <title>Lachnoclostridium SNUG30370 gen.nov., sp.nov., isolated from human faeces.</title>
        <authorList>
            <person name="Seo B."/>
            <person name="Jeon K."/>
            <person name="Ko G."/>
        </authorList>
    </citation>
    <scope>NUCLEOTIDE SEQUENCE [LARGE SCALE GENOMIC DNA]</scope>
    <source>
        <strain evidence="3">SNUG30370</strain>
    </source>
</reference>
<proteinExistence type="predicted"/>
<dbReference type="InterPro" id="IPR035965">
    <property type="entry name" value="PAS-like_dom_sf"/>
</dbReference>
<dbReference type="InterPro" id="IPR000160">
    <property type="entry name" value="GGDEF_dom"/>
</dbReference>
<dbReference type="Proteomes" id="UP000241201">
    <property type="component" value="Unassembled WGS sequence"/>
</dbReference>
<dbReference type="InterPro" id="IPR000014">
    <property type="entry name" value="PAS"/>
</dbReference>
<dbReference type="Pfam" id="PF00990">
    <property type="entry name" value="GGDEF"/>
    <property type="match status" value="1"/>
</dbReference>
<comment type="caution">
    <text evidence="2">The sequence shown here is derived from an EMBL/GenBank/DDBJ whole genome shotgun (WGS) entry which is preliminary data.</text>
</comment>
<gene>
    <name evidence="2" type="ORF">C7U55_07670</name>
</gene>
<dbReference type="PROSITE" id="PS50887">
    <property type="entry name" value="GGDEF"/>
    <property type="match status" value="1"/>
</dbReference>
<sequence length="536" mass="63211">MEKENYIELAKKIINCIFNNQDINVIIPYLSKSIKAMGLYTENILTYQDILEHIQQYKDNDFSFNIEDITSTIVYENDVVSIIEGSFYLNMQSYHTKTKYFYTLIFKNHKVEVLHTSIASIQKNLEPAPYVLASCSFKLDNDFTIVDINDNLLNLLHYCNKEEFLKDCQHHWSNCIHKKDFKEVKETLTKNMSTSPTHQLEYRIRKNDGSYLWIYDQGQYVFNNEKYLTVQCFITDISAIKDRELNSIVEKEKYEMVLKDNAISILEYHIQEDKMIIDILDESKKRVYDHYLEYVDSDRTTVFKEDRHKIVDLFTQKIKGPVTYREFYRNSKNYCVKTLESTVIYNSNDEPEIVLATASDITENWHKQNMLKQKIQRDSLTHLYNLEAGKYLANDYIKNFPSNKHALIVLDVDHFKSVNDTFGHLIGNELLVSLAKYLLVHSANDDIVIRMGGDEFIIFIKETDKIQIQHHCEELLNCLDEITLDHQDVPFSLSLGVYLFDHDTLFDHAFEFADEALYQSKNNGQHRFTIHYQVEE</sequence>
<dbReference type="SUPFAM" id="SSF55073">
    <property type="entry name" value="Nucleotide cyclase"/>
    <property type="match status" value="1"/>
</dbReference>
<dbReference type="SUPFAM" id="SSF55785">
    <property type="entry name" value="PYP-like sensor domain (PAS domain)"/>
    <property type="match status" value="1"/>
</dbReference>
<dbReference type="InterPro" id="IPR029787">
    <property type="entry name" value="Nucleotide_cyclase"/>
</dbReference>
<dbReference type="RefSeq" id="WP_106988068.1">
    <property type="nucleotide sequence ID" value="NZ_JAXJAN010000051.1"/>
</dbReference>
<dbReference type="InterPro" id="IPR052155">
    <property type="entry name" value="Biofilm_reg_signaling"/>
</dbReference>
<dbReference type="InterPro" id="IPR001610">
    <property type="entry name" value="PAC"/>
</dbReference>
<evidence type="ECO:0000313" key="3">
    <source>
        <dbReference type="Proteomes" id="UP000241201"/>
    </source>
</evidence>
<dbReference type="PANTHER" id="PTHR44757:SF2">
    <property type="entry name" value="BIOFILM ARCHITECTURE MAINTENANCE PROTEIN MBAA"/>
    <property type="match status" value="1"/>
</dbReference>
<organism evidence="2 3">
    <name type="scientific">Faecalibacillus faecis</name>
    <dbReference type="NCBI Taxonomy" id="1982628"/>
    <lineage>
        <taxon>Bacteria</taxon>
        <taxon>Bacillati</taxon>
        <taxon>Bacillota</taxon>
        <taxon>Erysipelotrichia</taxon>
        <taxon>Erysipelotrichales</taxon>
        <taxon>Coprobacillaceae</taxon>
        <taxon>Faecalibacillus</taxon>
    </lineage>
</organism>
<evidence type="ECO:0000313" key="2">
    <source>
        <dbReference type="EMBL" id="PST40190.1"/>
    </source>
</evidence>
<dbReference type="NCBIfam" id="TIGR00229">
    <property type="entry name" value="sensory_box"/>
    <property type="match status" value="1"/>
</dbReference>
<dbReference type="Gene3D" id="3.30.450.20">
    <property type="entry name" value="PAS domain"/>
    <property type="match status" value="1"/>
</dbReference>
<dbReference type="NCBIfam" id="TIGR00254">
    <property type="entry name" value="GGDEF"/>
    <property type="match status" value="1"/>
</dbReference>
<accession>A0A2T3FY53</accession>
<keyword evidence="3" id="KW-1185">Reference proteome</keyword>
<dbReference type="EMBL" id="PYLP01000008">
    <property type="protein sequence ID" value="PST40190.1"/>
    <property type="molecule type" value="Genomic_DNA"/>
</dbReference>
<name>A0A2T3FY53_9FIRM</name>
<dbReference type="CDD" id="cd00130">
    <property type="entry name" value="PAS"/>
    <property type="match status" value="1"/>
</dbReference>
<evidence type="ECO:0000259" key="1">
    <source>
        <dbReference type="PROSITE" id="PS50887"/>
    </source>
</evidence>
<dbReference type="InterPro" id="IPR043128">
    <property type="entry name" value="Rev_trsase/Diguanyl_cyclase"/>
</dbReference>
<dbReference type="CDD" id="cd01949">
    <property type="entry name" value="GGDEF"/>
    <property type="match status" value="1"/>
</dbReference>
<dbReference type="Gene3D" id="3.30.70.270">
    <property type="match status" value="1"/>
</dbReference>
<dbReference type="SMART" id="SM00267">
    <property type="entry name" value="GGDEF"/>
    <property type="match status" value="1"/>
</dbReference>
<dbReference type="AlphaFoldDB" id="A0A2T3FY53"/>